<sequence>MPIRMTKSFLKAFGQIPDYDFLWKTEQTEIEGIERFKNVHLRRWINQKELIKHPKTRLLFAHGGYSSFLEAAKAGIPVLLVPLFADQGINAKRAQRFGISEILDKRTLNAEIVGKLIRKMLNDERLIDLIFSKFL</sequence>
<dbReference type="OMA" id="RWINQKE"/>
<organism evidence="7 8">
    <name type="scientific">Meloidogyne hapla</name>
    <name type="common">Root-knot nematode worm</name>
    <dbReference type="NCBI Taxonomy" id="6305"/>
    <lineage>
        <taxon>Eukaryota</taxon>
        <taxon>Metazoa</taxon>
        <taxon>Ecdysozoa</taxon>
        <taxon>Nematoda</taxon>
        <taxon>Chromadorea</taxon>
        <taxon>Rhabditida</taxon>
        <taxon>Tylenchina</taxon>
        <taxon>Tylenchomorpha</taxon>
        <taxon>Tylenchoidea</taxon>
        <taxon>Meloidogynidae</taxon>
        <taxon>Meloidogyninae</taxon>
        <taxon>Meloidogyne</taxon>
    </lineage>
</organism>
<dbReference type="WBParaSite" id="MhA1_Contig634.frz3.gene2">
    <property type="protein sequence ID" value="MhA1_Contig634.frz3.gene2"/>
    <property type="gene ID" value="MhA1_Contig634.frz3.gene2"/>
</dbReference>
<evidence type="ECO:0000256" key="6">
    <source>
        <dbReference type="RuleBase" id="RU362059"/>
    </source>
</evidence>
<dbReference type="InterPro" id="IPR035595">
    <property type="entry name" value="UDP_glycos_trans_CS"/>
</dbReference>
<dbReference type="Pfam" id="PF00201">
    <property type="entry name" value="UDPGT"/>
    <property type="match status" value="1"/>
</dbReference>
<evidence type="ECO:0000313" key="8">
    <source>
        <dbReference type="WBParaSite" id="MhA1_Contig634.frz3.gene2"/>
    </source>
</evidence>
<comment type="subcellular location">
    <subcellularLocation>
        <location evidence="6">Membrane</location>
        <topology evidence="6">Single-pass membrane protein</topology>
    </subcellularLocation>
</comment>
<proteinExistence type="inferred from homology"/>
<dbReference type="AlphaFoldDB" id="A0A1I8BU67"/>
<dbReference type="GO" id="GO:0016020">
    <property type="term" value="C:membrane"/>
    <property type="evidence" value="ECO:0007669"/>
    <property type="project" value="UniProtKB-SubCell"/>
</dbReference>
<dbReference type="Proteomes" id="UP000095281">
    <property type="component" value="Unplaced"/>
</dbReference>
<accession>A0A1I8BU67</accession>
<name>A0A1I8BU67_MELHA</name>
<protein>
    <recommendedName>
        <fullName evidence="6">UDP-glucuronosyltransferase</fullName>
        <ecNumber evidence="6">2.4.1.17</ecNumber>
    </recommendedName>
</protein>
<evidence type="ECO:0000313" key="7">
    <source>
        <dbReference type="Proteomes" id="UP000095281"/>
    </source>
</evidence>
<comment type="catalytic activity">
    <reaction evidence="4 6">
        <text>glucuronate acceptor + UDP-alpha-D-glucuronate = acceptor beta-D-glucuronoside + UDP + H(+)</text>
        <dbReference type="Rhea" id="RHEA:21032"/>
        <dbReference type="ChEBI" id="CHEBI:15378"/>
        <dbReference type="ChEBI" id="CHEBI:58052"/>
        <dbReference type="ChEBI" id="CHEBI:58223"/>
        <dbReference type="ChEBI" id="CHEBI:132367"/>
        <dbReference type="ChEBI" id="CHEBI:132368"/>
        <dbReference type="EC" id="2.4.1.17"/>
    </reaction>
</comment>
<dbReference type="InterPro" id="IPR050271">
    <property type="entry name" value="UDP-glycosyltransferase"/>
</dbReference>
<keyword evidence="3 5" id="KW-0808">Transferase</keyword>
<comment type="similarity">
    <text evidence="1 5">Belongs to the UDP-glycosyltransferase family.</text>
</comment>
<dbReference type="InterPro" id="IPR002213">
    <property type="entry name" value="UDP_glucos_trans"/>
</dbReference>
<evidence type="ECO:0000256" key="5">
    <source>
        <dbReference type="RuleBase" id="RU003718"/>
    </source>
</evidence>
<dbReference type="Gene3D" id="3.40.50.2000">
    <property type="entry name" value="Glycogen Phosphorylase B"/>
    <property type="match status" value="1"/>
</dbReference>
<keyword evidence="2 5" id="KW-0328">Glycosyltransferase</keyword>
<evidence type="ECO:0000256" key="3">
    <source>
        <dbReference type="ARBA" id="ARBA00022679"/>
    </source>
</evidence>
<evidence type="ECO:0000256" key="2">
    <source>
        <dbReference type="ARBA" id="ARBA00022676"/>
    </source>
</evidence>
<reference evidence="8" key="1">
    <citation type="submission" date="2016-11" db="UniProtKB">
        <authorList>
            <consortium name="WormBaseParasite"/>
        </authorList>
    </citation>
    <scope>IDENTIFICATION</scope>
</reference>
<dbReference type="PROSITE" id="PS00375">
    <property type="entry name" value="UDPGT"/>
    <property type="match status" value="1"/>
</dbReference>
<dbReference type="CDD" id="cd03784">
    <property type="entry name" value="GT1_Gtf-like"/>
    <property type="match status" value="1"/>
</dbReference>
<evidence type="ECO:0000256" key="1">
    <source>
        <dbReference type="ARBA" id="ARBA00009995"/>
    </source>
</evidence>
<dbReference type="SUPFAM" id="SSF53756">
    <property type="entry name" value="UDP-Glycosyltransferase/glycogen phosphorylase"/>
    <property type="match status" value="1"/>
</dbReference>
<evidence type="ECO:0000256" key="4">
    <source>
        <dbReference type="ARBA" id="ARBA00047475"/>
    </source>
</evidence>
<dbReference type="EC" id="2.4.1.17" evidence="6"/>
<dbReference type="PANTHER" id="PTHR48043:SF46">
    <property type="entry name" value="UDP-GLUCURONOSYLTRANSFERASE UGT-60-RELATED"/>
    <property type="match status" value="1"/>
</dbReference>
<dbReference type="GO" id="GO:0015020">
    <property type="term" value="F:glucuronosyltransferase activity"/>
    <property type="evidence" value="ECO:0007669"/>
    <property type="project" value="UniProtKB-EC"/>
</dbReference>
<dbReference type="PANTHER" id="PTHR48043">
    <property type="entry name" value="EG:EG0003.4 PROTEIN-RELATED"/>
    <property type="match status" value="1"/>
</dbReference>
<keyword evidence="7" id="KW-1185">Reference proteome</keyword>